<dbReference type="EMBL" id="JAABOQ010000001">
    <property type="protein sequence ID" value="NER16086.1"/>
    <property type="molecule type" value="Genomic_DNA"/>
</dbReference>
<comment type="caution">
    <text evidence="2">The sequence shown here is derived from an EMBL/GenBank/DDBJ whole genome shotgun (WGS) entry which is preliminary data.</text>
</comment>
<accession>A0A6M0CE37</accession>
<keyword evidence="1" id="KW-0472">Membrane</keyword>
<name>A0A6M0CE37_9FLAO</name>
<proteinExistence type="predicted"/>
<keyword evidence="3" id="KW-1185">Reference proteome</keyword>
<dbReference type="Proteomes" id="UP000474296">
    <property type="component" value="Unassembled WGS sequence"/>
</dbReference>
<evidence type="ECO:0000313" key="2">
    <source>
        <dbReference type="EMBL" id="NER16086.1"/>
    </source>
</evidence>
<keyword evidence="1" id="KW-1133">Transmembrane helix</keyword>
<feature type="transmembrane region" description="Helical" evidence="1">
    <location>
        <begin position="48"/>
        <end position="65"/>
    </location>
</feature>
<keyword evidence="1" id="KW-0812">Transmembrane</keyword>
<evidence type="ECO:0000313" key="3">
    <source>
        <dbReference type="Proteomes" id="UP000474296"/>
    </source>
</evidence>
<gene>
    <name evidence="2" type="ORF">GWK10_02635</name>
</gene>
<dbReference type="RefSeq" id="WP_164029339.1">
    <property type="nucleotide sequence ID" value="NZ_JAABOQ010000001.1"/>
</dbReference>
<feature type="transmembrane region" description="Helical" evidence="1">
    <location>
        <begin position="7"/>
        <end position="28"/>
    </location>
</feature>
<sequence length="69" mass="7686">MEIVIKIFLGILGVYTLIGILFGVFFLIKAPKIDPLMADTKKKVRFLLFPGVAATWPFLIGKLFNSKTA</sequence>
<dbReference type="AlphaFoldDB" id="A0A6M0CE37"/>
<protein>
    <submittedName>
        <fullName evidence="2">Uncharacterized protein</fullName>
    </submittedName>
</protein>
<evidence type="ECO:0000256" key="1">
    <source>
        <dbReference type="SAM" id="Phobius"/>
    </source>
</evidence>
<reference evidence="2 3" key="1">
    <citation type="submission" date="2020-01" db="EMBL/GenBank/DDBJ databases">
        <title>Spongiivirga citrea KCTC 32990T.</title>
        <authorList>
            <person name="Wang G."/>
        </authorList>
    </citation>
    <scope>NUCLEOTIDE SEQUENCE [LARGE SCALE GENOMIC DNA]</scope>
    <source>
        <strain evidence="2 3">KCTC 32990</strain>
    </source>
</reference>
<organism evidence="2 3">
    <name type="scientific">Spongiivirga citrea</name>
    <dbReference type="NCBI Taxonomy" id="1481457"/>
    <lineage>
        <taxon>Bacteria</taxon>
        <taxon>Pseudomonadati</taxon>
        <taxon>Bacteroidota</taxon>
        <taxon>Flavobacteriia</taxon>
        <taxon>Flavobacteriales</taxon>
        <taxon>Flavobacteriaceae</taxon>
        <taxon>Spongiivirga</taxon>
    </lineage>
</organism>